<evidence type="ECO:0000313" key="7">
    <source>
        <dbReference type="EMBL" id="MFD1685830.1"/>
    </source>
</evidence>
<protein>
    <submittedName>
        <fullName evidence="7">CDGSH iron-sulfur domain-containing protein</fullName>
    </submittedName>
</protein>
<keyword evidence="3" id="KW-0408">Iron</keyword>
<comment type="caution">
    <text evidence="7">The sequence shown here is derived from an EMBL/GenBank/DDBJ whole genome shotgun (WGS) entry which is preliminary data.</text>
</comment>
<evidence type="ECO:0000313" key="8">
    <source>
        <dbReference type="Proteomes" id="UP001597092"/>
    </source>
</evidence>
<dbReference type="EMBL" id="JBHUDP010000002">
    <property type="protein sequence ID" value="MFD1685830.1"/>
    <property type="molecule type" value="Genomic_DNA"/>
</dbReference>
<evidence type="ECO:0000259" key="6">
    <source>
        <dbReference type="SMART" id="SM00704"/>
    </source>
</evidence>
<keyword evidence="2" id="KW-0479">Metal-binding</keyword>
<evidence type="ECO:0000256" key="5">
    <source>
        <dbReference type="SAM" id="MobiDB-lite"/>
    </source>
</evidence>
<gene>
    <name evidence="7" type="ORF">ACFSAS_09425</name>
</gene>
<dbReference type="AlphaFoldDB" id="A0ABD6DX99"/>
<evidence type="ECO:0000256" key="4">
    <source>
        <dbReference type="ARBA" id="ARBA00023014"/>
    </source>
</evidence>
<feature type="region of interest" description="Disordered" evidence="5">
    <location>
        <begin position="1"/>
        <end position="20"/>
    </location>
</feature>
<name>A0ABD6DX99_9EURY</name>
<dbReference type="GO" id="GO:0051537">
    <property type="term" value="F:2 iron, 2 sulfur cluster binding"/>
    <property type="evidence" value="ECO:0007669"/>
    <property type="project" value="UniProtKB-KW"/>
</dbReference>
<dbReference type="Pfam" id="PF09360">
    <property type="entry name" value="zf-CDGSH"/>
    <property type="match status" value="1"/>
</dbReference>
<keyword evidence="1" id="KW-0001">2Fe-2S</keyword>
<dbReference type="GO" id="GO:0046872">
    <property type="term" value="F:metal ion binding"/>
    <property type="evidence" value="ECO:0007669"/>
    <property type="project" value="UniProtKB-KW"/>
</dbReference>
<organism evidence="7 8">
    <name type="scientific">Halobellus litoreus</name>
    <dbReference type="NCBI Taxonomy" id="755310"/>
    <lineage>
        <taxon>Archaea</taxon>
        <taxon>Methanobacteriati</taxon>
        <taxon>Methanobacteriota</taxon>
        <taxon>Stenosarchaea group</taxon>
        <taxon>Halobacteria</taxon>
        <taxon>Halobacteriales</taxon>
        <taxon>Haloferacaceae</taxon>
        <taxon>Halobellus</taxon>
    </lineage>
</organism>
<dbReference type="InterPro" id="IPR018967">
    <property type="entry name" value="FeS-contain_CDGSH-typ"/>
</dbReference>
<evidence type="ECO:0000256" key="2">
    <source>
        <dbReference type="ARBA" id="ARBA00022723"/>
    </source>
</evidence>
<dbReference type="Gene3D" id="3.40.5.90">
    <property type="entry name" value="CDGSH iron-sulfur domain, mitoNEET-type"/>
    <property type="match status" value="1"/>
</dbReference>
<dbReference type="RefSeq" id="WP_256306073.1">
    <property type="nucleotide sequence ID" value="NZ_JANHAW010000001.1"/>
</dbReference>
<dbReference type="Proteomes" id="UP001597092">
    <property type="component" value="Unassembled WGS sequence"/>
</dbReference>
<sequence>MSRLVEHDATGPLKLDESDLDPEKGDVAVCRCGLSGDFPFCDGTHRNTRSEDEDVLYRYVEEDGSLRRREVDRVAYAADETADDDAAENAE</sequence>
<dbReference type="GO" id="GO:0005737">
    <property type="term" value="C:cytoplasm"/>
    <property type="evidence" value="ECO:0007669"/>
    <property type="project" value="UniProtKB-ARBA"/>
</dbReference>
<proteinExistence type="predicted"/>
<keyword evidence="4" id="KW-0411">Iron-sulfur</keyword>
<keyword evidence="8" id="KW-1185">Reference proteome</keyword>
<feature type="domain" description="Iron-binding zinc finger CDGSH type" evidence="6">
    <location>
        <begin position="10"/>
        <end position="51"/>
    </location>
</feature>
<evidence type="ECO:0000256" key="3">
    <source>
        <dbReference type="ARBA" id="ARBA00023004"/>
    </source>
</evidence>
<evidence type="ECO:0000256" key="1">
    <source>
        <dbReference type="ARBA" id="ARBA00022714"/>
    </source>
</evidence>
<reference evidence="7 8" key="1">
    <citation type="journal article" date="2019" name="Int. J. Syst. Evol. Microbiol.">
        <title>The Global Catalogue of Microorganisms (GCM) 10K type strain sequencing project: providing services to taxonomists for standard genome sequencing and annotation.</title>
        <authorList>
            <consortium name="The Broad Institute Genomics Platform"/>
            <consortium name="The Broad Institute Genome Sequencing Center for Infectious Disease"/>
            <person name="Wu L."/>
            <person name="Ma J."/>
        </authorList>
    </citation>
    <scope>NUCLEOTIDE SEQUENCE [LARGE SCALE GENOMIC DNA]</scope>
    <source>
        <strain evidence="7 8">CGMCC 1.10387</strain>
    </source>
</reference>
<dbReference type="SMART" id="SM00704">
    <property type="entry name" value="ZnF_CDGSH"/>
    <property type="match status" value="1"/>
</dbReference>
<dbReference type="InterPro" id="IPR042216">
    <property type="entry name" value="MitoNEET_CISD"/>
</dbReference>
<accession>A0ABD6DX99</accession>